<dbReference type="AlphaFoldDB" id="F4B6C0"/>
<sequence length="375" mass="42574">MWFTYGPPTENPFDRDEEISTLIKLMRGGQPVSLVGPRRIGKTSILLASLKKSNLPYVLISAEDFLKGEKGFNFTEFLSAYVSKVILSLHPFSGYAFKLEEKVKSYLKVLRDLLGAVKISLNIPEVSGLIEVVLDKGEKGKDLSEEFSRALELPELLAEKFNIRIVIAIDEFQYLNFAKQAVPEIFHVMRSKWQFQKRVSYVISGSAVGMLKEIMSSKNQPFYQYFYSIRVNPFNRETSKEFLRKGFETDGVKVSEEDIEKIAEYVDGFPAWLNLVGIKVELEGEVEKALSSLPFDDNVISAIEGDLNKLSPTARSVLRKLAKLGGTGSPKDLGENEWSVQRGLKQLIRYGYVEREERGIYKIIDPMVTHYLSVR</sequence>
<dbReference type="GO" id="GO:0005524">
    <property type="term" value="F:ATP binding"/>
    <property type="evidence" value="ECO:0007669"/>
    <property type="project" value="InterPro"/>
</dbReference>
<protein>
    <submittedName>
        <fullName evidence="2">ATPase</fullName>
    </submittedName>
</protein>
<organism evidence="2 3">
    <name type="scientific">Acidianus hospitalis (strain W1)</name>
    <dbReference type="NCBI Taxonomy" id="933801"/>
    <lineage>
        <taxon>Archaea</taxon>
        <taxon>Thermoproteota</taxon>
        <taxon>Thermoprotei</taxon>
        <taxon>Sulfolobales</taxon>
        <taxon>Sulfolobaceae</taxon>
        <taxon>Acidianus</taxon>
    </lineage>
</organism>
<dbReference type="EMBL" id="CP002535">
    <property type="protein sequence ID" value="AEE94540.1"/>
    <property type="molecule type" value="Genomic_DNA"/>
</dbReference>
<dbReference type="RefSeq" id="WP_013776455.1">
    <property type="nucleotide sequence ID" value="NC_015518.1"/>
</dbReference>
<dbReference type="STRING" id="933801.Ahos_1662"/>
<dbReference type="Gene3D" id="3.40.50.300">
    <property type="entry name" value="P-loop containing nucleotide triphosphate hydrolases"/>
    <property type="match status" value="1"/>
</dbReference>
<dbReference type="PANTHER" id="PTHR34301">
    <property type="entry name" value="DNA-BINDING PROTEIN-RELATED"/>
    <property type="match status" value="1"/>
</dbReference>
<evidence type="ECO:0000313" key="3">
    <source>
        <dbReference type="Proteomes" id="UP000008458"/>
    </source>
</evidence>
<name>F4B6C0_ACIHW</name>
<dbReference type="Gene3D" id="1.10.8.60">
    <property type="match status" value="1"/>
</dbReference>
<dbReference type="InterPro" id="IPR027417">
    <property type="entry name" value="P-loop_NTPase"/>
</dbReference>
<dbReference type="eggNOG" id="arCOG03169">
    <property type="taxonomic scope" value="Archaea"/>
</dbReference>
<dbReference type="HOGENOM" id="CLU_061108_0_0_2"/>
<evidence type="ECO:0000259" key="1">
    <source>
        <dbReference type="Pfam" id="PF01637"/>
    </source>
</evidence>
<proteinExistence type="predicted"/>
<evidence type="ECO:0000313" key="2">
    <source>
        <dbReference type="EMBL" id="AEE94540.1"/>
    </source>
</evidence>
<keyword evidence="3" id="KW-1185">Reference proteome</keyword>
<dbReference type="PANTHER" id="PTHR34301:SF8">
    <property type="entry name" value="ATPASE DOMAIN-CONTAINING PROTEIN"/>
    <property type="match status" value="1"/>
</dbReference>
<dbReference type="SUPFAM" id="SSF52540">
    <property type="entry name" value="P-loop containing nucleoside triphosphate hydrolases"/>
    <property type="match status" value="1"/>
</dbReference>
<reference key="2">
    <citation type="journal article" date="2011" name="Extremophiles">
        <title>Genomic analyses of Acidianus hospitalis W1 a host for studying crenarchaeal virus and plasmid life cycles.</title>
        <authorList>
            <person name="You X.Y."/>
            <person name="Liu C."/>
            <person name="Wang S.Y."/>
            <person name="Jiang C.Y."/>
            <person name="Shah S.A."/>
            <person name="Prangishvili D."/>
            <person name="Liu S.J."/>
            <person name="Garrett R.A."/>
        </authorList>
    </citation>
    <scope>NUCLEOTIDE SEQUENCE</scope>
    <source>
        <strain>W1</strain>
    </source>
</reference>
<dbReference type="KEGG" id="aho:Ahos_1662"/>
<gene>
    <name evidence="2" type="ordered locus">Ahos_1662</name>
</gene>
<dbReference type="OrthoDB" id="132045at2157"/>
<feature type="domain" description="ATPase" evidence="1">
    <location>
        <begin position="13"/>
        <end position="274"/>
    </location>
</feature>
<accession>F4B6C0</accession>
<dbReference type="Proteomes" id="UP000008458">
    <property type="component" value="Chromosome"/>
</dbReference>
<dbReference type="InterPro" id="IPR011579">
    <property type="entry name" value="ATPase_dom"/>
</dbReference>
<reference evidence="2 3" key="1">
    <citation type="journal article" date="2011" name="Extremophiles">
        <title>Genomic analysis of Acidianus hospitalis W1 a host for studying crenarchaeal virus and plasmid life cycles.</title>
        <authorList>
            <person name="You X.Y."/>
            <person name="Liu C."/>
            <person name="Wang S.Y."/>
            <person name="Jiang C.Y."/>
            <person name="Shah S.A."/>
            <person name="Prangishvili D."/>
            <person name="She Q."/>
            <person name="Liu S.J."/>
            <person name="Garrett R.A."/>
        </authorList>
    </citation>
    <scope>NUCLEOTIDE SEQUENCE [LARGE SCALE GENOMIC DNA]</scope>
    <source>
        <strain evidence="2 3">W1</strain>
    </source>
</reference>
<dbReference type="Pfam" id="PF01637">
    <property type="entry name" value="ATPase_2"/>
    <property type="match status" value="1"/>
</dbReference>
<dbReference type="GeneID" id="10601162"/>